<dbReference type="AlphaFoldDB" id="A0A0A1T6Y5"/>
<evidence type="ECO:0000313" key="2">
    <source>
        <dbReference type="Proteomes" id="UP000039046"/>
    </source>
</evidence>
<accession>A0A0A1T6Y5</accession>
<organism evidence="1 2">
    <name type="scientific">[Torrubiella] hemipterigena</name>
    <dbReference type="NCBI Taxonomy" id="1531966"/>
    <lineage>
        <taxon>Eukaryota</taxon>
        <taxon>Fungi</taxon>
        <taxon>Dikarya</taxon>
        <taxon>Ascomycota</taxon>
        <taxon>Pezizomycotina</taxon>
        <taxon>Sordariomycetes</taxon>
        <taxon>Hypocreomycetidae</taxon>
        <taxon>Hypocreales</taxon>
        <taxon>Clavicipitaceae</taxon>
        <taxon>Clavicipitaceae incertae sedis</taxon>
        <taxon>'Torrubiella' clade</taxon>
    </lineage>
</organism>
<reference evidence="1 2" key="1">
    <citation type="journal article" date="2015" name="Genome Announc.">
        <title>Draft Genome Sequence and Gene Annotation of the Entomopathogenic Fungus Verticillium hemipterigenum.</title>
        <authorList>
            <person name="Horn F."/>
            <person name="Habel A."/>
            <person name="Scharf D.H."/>
            <person name="Dworschak J."/>
            <person name="Brakhage A.A."/>
            <person name="Guthke R."/>
            <person name="Hertweck C."/>
            <person name="Linde J."/>
        </authorList>
    </citation>
    <scope>NUCLEOTIDE SEQUENCE [LARGE SCALE GENOMIC DNA]</scope>
</reference>
<gene>
    <name evidence="1" type="ORF">VHEMI02124</name>
</gene>
<protein>
    <submittedName>
        <fullName evidence="1">Uncharacterized protein</fullName>
    </submittedName>
</protein>
<dbReference type="HOGENOM" id="CLU_2607705_0_0_1"/>
<evidence type="ECO:0000313" key="1">
    <source>
        <dbReference type="EMBL" id="CEJ82032.1"/>
    </source>
</evidence>
<sequence>MPFFKSSKSTSTKSTVTYKHAKPAKSTITTHEASSKLSFDTLLSEDYTCNKDCSKSAQTSAAYHMSKWEVRSLALLARN</sequence>
<proteinExistence type="predicted"/>
<dbReference type="Proteomes" id="UP000039046">
    <property type="component" value="Unassembled WGS sequence"/>
</dbReference>
<dbReference type="EMBL" id="CDHN01000001">
    <property type="protein sequence ID" value="CEJ82032.1"/>
    <property type="molecule type" value="Genomic_DNA"/>
</dbReference>
<keyword evidence="2" id="KW-1185">Reference proteome</keyword>
<name>A0A0A1T6Y5_9HYPO</name>